<name>A0A378V0U1_MYCFO</name>
<gene>
    <name evidence="3" type="ORF">NCTC1542_05507</name>
</gene>
<dbReference type="AlphaFoldDB" id="A0A378V0U1"/>
<sequence length="275" mass="29231">MAIQHSNTANAWTPEDHGKMLNLAIQAKSTAFQATSLHSTDKVRVNFPLLVSDPGVNWLSELEEIVPGDGTTGEASCTPSKVGGIITLSNEITDDSDPEIADVVSAGLANQIAHSIDFAFLGDGTSNAKQPDGLLSLTTSVIDTGTSITNEDPFIAAIFKAQSVGANIDRWIMHPDTAETLSKLKKGTGSNERLLQLTTDGAVVAGVKVLTNSNVDPATFAWGIDSTRTKTVLRKGTTVRKFDVVRQDAIDIRAIARVGFAFLHPQSIVRLHDAA</sequence>
<dbReference type="InterPro" id="IPR054612">
    <property type="entry name" value="Phage_capsid-like_C"/>
</dbReference>
<dbReference type="Gene3D" id="3.30.2400.10">
    <property type="entry name" value="Major capsid protein gp5"/>
    <property type="match status" value="1"/>
</dbReference>
<proteinExistence type="predicted"/>
<reference evidence="3 4" key="1">
    <citation type="submission" date="2018-06" db="EMBL/GenBank/DDBJ databases">
        <authorList>
            <consortium name="Pathogen Informatics"/>
            <person name="Doyle S."/>
        </authorList>
    </citation>
    <scope>NUCLEOTIDE SEQUENCE [LARGE SCALE GENOMIC DNA]</scope>
    <source>
        <strain evidence="3 4">NCTC1542</strain>
    </source>
</reference>
<evidence type="ECO:0000313" key="4">
    <source>
        <dbReference type="Proteomes" id="UP000255389"/>
    </source>
</evidence>
<evidence type="ECO:0000259" key="2">
    <source>
        <dbReference type="Pfam" id="PF05065"/>
    </source>
</evidence>
<comment type="subcellular location">
    <subcellularLocation>
        <location evidence="1">Virion</location>
    </subcellularLocation>
</comment>
<dbReference type="Gene3D" id="3.30.2320.10">
    <property type="entry name" value="hypothetical protein PF0899 domain"/>
    <property type="match status" value="1"/>
</dbReference>
<dbReference type="Proteomes" id="UP000255389">
    <property type="component" value="Unassembled WGS sequence"/>
</dbReference>
<dbReference type="EMBL" id="UGQY01000004">
    <property type="protein sequence ID" value="SUA04013.1"/>
    <property type="molecule type" value="Genomic_DNA"/>
</dbReference>
<evidence type="ECO:0000256" key="1">
    <source>
        <dbReference type="ARBA" id="ARBA00004328"/>
    </source>
</evidence>
<dbReference type="SUPFAM" id="SSF56563">
    <property type="entry name" value="Major capsid protein gp5"/>
    <property type="match status" value="1"/>
</dbReference>
<protein>
    <submittedName>
        <fullName evidence="3">Phage capsid protein</fullName>
    </submittedName>
</protein>
<feature type="domain" description="Phage capsid-like C-terminal" evidence="2">
    <location>
        <begin position="43"/>
        <end position="271"/>
    </location>
</feature>
<organism evidence="3 4">
    <name type="scientific">Mycolicibacterium fortuitum</name>
    <name type="common">Mycobacterium fortuitum</name>
    <dbReference type="NCBI Taxonomy" id="1766"/>
    <lineage>
        <taxon>Bacteria</taxon>
        <taxon>Bacillati</taxon>
        <taxon>Actinomycetota</taxon>
        <taxon>Actinomycetes</taxon>
        <taxon>Mycobacteriales</taxon>
        <taxon>Mycobacteriaceae</taxon>
        <taxon>Mycolicibacterium</taxon>
    </lineage>
</organism>
<accession>A0A378V0U1</accession>
<dbReference type="NCBIfam" id="TIGR01554">
    <property type="entry name" value="major_cap_HK97"/>
    <property type="match status" value="1"/>
</dbReference>
<dbReference type="Pfam" id="PF05065">
    <property type="entry name" value="Phage_capsid"/>
    <property type="match status" value="1"/>
</dbReference>
<evidence type="ECO:0000313" key="3">
    <source>
        <dbReference type="EMBL" id="SUA04013.1"/>
    </source>
</evidence>
<dbReference type="InterPro" id="IPR024455">
    <property type="entry name" value="Phage_capsid"/>
</dbReference>